<dbReference type="PROSITE" id="PS00893">
    <property type="entry name" value="NUDIX_BOX"/>
    <property type="match status" value="1"/>
</dbReference>
<evidence type="ECO:0000256" key="1">
    <source>
        <dbReference type="ARBA" id="ARBA00022801"/>
    </source>
</evidence>
<name>A0ABZ2ZZJ0_9MICC</name>
<dbReference type="InterPro" id="IPR015797">
    <property type="entry name" value="NUDIX_hydrolase-like_dom_sf"/>
</dbReference>
<dbReference type="PANTHER" id="PTHR43222:SF2">
    <property type="entry name" value="NUDIX HYDROLASE 23, CHLOROPLASTIC"/>
    <property type="match status" value="1"/>
</dbReference>
<organism evidence="3 4">
    <name type="scientific">Arthrobacter citreus</name>
    <dbReference type="NCBI Taxonomy" id="1670"/>
    <lineage>
        <taxon>Bacteria</taxon>
        <taxon>Bacillati</taxon>
        <taxon>Actinomycetota</taxon>
        <taxon>Actinomycetes</taxon>
        <taxon>Micrococcales</taxon>
        <taxon>Micrococcaceae</taxon>
        <taxon>Arthrobacter</taxon>
    </lineage>
</organism>
<protein>
    <submittedName>
        <fullName evidence="3">NUDIX domain-containing protein</fullName>
    </submittedName>
</protein>
<dbReference type="InterPro" id="IPR020084">
    <property type="entry name" value="NUDIX_hydrolase_CS"/>
</dbReference>
<dbReference type="EMBL" id="CP151657">
    <property type="protein sequence ID" value="WZP17617.1"/>
    <property type="molecule type" value="Genomic_DNA"/>
</dbReference>
<proteinExistence type="predicted"/>
<dbReference type="SUPFAM" id="SSF55811">
    <property type="entry name" value="Nudix"/>
    <property type="match status" value="1"/>
</dbReference>
<keyword evidence="1" id="KW-0378">Hydrolase</keyword>
<evidence type="ECO:0000313" key="3">
    <source>
        <dbReference type="EMBL" id="WZP17617.1"/>
    </source>
</evidence>
<dbReference type="RefSeq" id="WP_342025213.1">
    <property type="nucleotide sequence ID" value="NZ_CP151657.1"/>
</dbReference>
<sequence length="145" mass="15723">MEKSTSEKVVCYVVQGEHLLVFTHLDVPLDVTGVQVPAGTVRLGEDPAAAAVREVLEETGLRAVVVRRLGTAAYDYSPARFETATRHFFLLSPATPAATAQRWEAGESDPEHGSGTKRWECRWMPLTQAHVLSAGLGAMVGSLYD</sequence>
<keyword evidence="4" id="KW-1185">Reference proteome</keyword>
<dbReference type="Pfam" id="PF00293">
    <property type="entry name" value="NUDIX"/>
    <property type="match status" value="1"/>
</dbReference>
<dbReference type="Gene3D" id="3.90.79.10">
    <property type="entry name" value="Nucleoside Triphosphate Pyrophosphohydrolase"/>
    <property type="match status" value="1"/>
</dbReference>
<gene>
    <name evidence="3" type="ORF">AAE021_08700</name>
</gene>
<accession>A0ABZ2ZZJ0</accession>
<dbReference type="Proteomes" id="UP001448858">
    <property type="component" value="Chromosome"/>
</dbReference>
<dbReference type="PROSITE" id="PS51462">
    <property type="entry name" value="NUDIX"/>
    <property type="match status" value="1"/>
</dbReference>
<evidence type="ECO:0000259" key="2">
    <source>
        <dbReference type="PROSITE" id="PS51462"/>
    </source>
</evidence>
<evidence type="ECO:0000313" key="4">
    <source>
        <dbReference type="Proteomes" id="UP001448858"/>
    </source>
</evidence>
<dbReference type="PANTHER" id="PTHR43222">
    <property type="entry name" value="NUDIX HYDROLASE 23"/>
    <property type="match status" value="1"/>
</dbReference>
<reference evidence="3 4" key="1">
    <citation type="submission" date="2024-04" db="EMBL/GenBank/DDBJ databases">
        <title>Arthrobacter sp. from Plains bison fecal sample.</title>
        <authorList>
            <person name="Ruzzini A."/>
        </authorList>
    </citation>
    <scope>NUCLEOTIDE SEQUENCE [LARGE SCALE GENOMIC DNA]</scope>
    <source>
        <strain evidence="3 4">EINP1</strain>
    </source>
</reference>
<dbReference type="InterPro" id="IPR000086">
    <property type="entry name" value="NUDIX_hydrolase_dom"/>
</dbReference>
<feature type="domain" description="Nudix hydrolase" evidence="2">
    <location>
        <begin position="4"/>
        <end position="145"/>
    </location>
</feature>